<accession>A0A060NLR0</accession>
<name>A0A060NLR0_9BURK</name>
<dbReference type="InterPro" id="IPR017827">
    <property type="entry name" value="HSQ_synthase_HpnC"/>
</dbReference>
<dbReference type="InterPro" id="IPR008949">
    <property type="entry name" value="Isoprenoid_synthase_dom_sf"/>
</dbReference>
<dbReference type="HOGENOM" id="CLU_037269_0_1_4"/>
<dbReference type="EMBL" id="AP014568">
    <property type="protein sequence ID" value="BAO80453.1"/>
    <property type="molecule type" value="Genomic_DNA"/>
</dbReference>
<dbReference type="NCBIfam" id="TIGR03464">
    <property type="entry name" value="HpnC"/>
    <property type="match status" value="1"/>
</dbReference>
<keyword evidence="2" id="KW-1185">Reference proteome</keyword>
<dbReference type="AlphaFoldDB" id="A0A060NLR0"/>
<evidence type="ECO:0000313" key="2">
    <source>
        <dbReference type="Proteomes" id="UP000067461"/>
    </source>
</evidence>
<dbReference type="SFLD" id="SFLDG01018">
    <property type="entry name" value="Squalene/Phytoene_Synthase_Lik"/>
    <property type="match status" value="1"/>
</dbReference>
<reference evidence="1 2" key="1">
    <citation type="journal article" date="2014" name="Nat. Commun.">
        <title>Physiological and genomic features of highly alkaliphilic hydrogen-utilizing Betaproteobacteria from a continental serpentinizing site.</title>
        <authorList>
            <person name="Suzuki S."/>
            <person name="Kuenen J.G."/>
            <person name="Schipper K."/>
            <person name="van der Velde S."/>
            <person name="Ishii S."/>
            <person name="Wu A."/>
            <person name="Sorokin D.Y."/>
            <person name="Tenney A."/>
            <person name="Meng X.Y."/>
            <person name="Morrill P.L."/>
            <person name="Kamagata Y."/>
            <person name="Muyzer G."/>
            <person name="Nealson K.H."/>
        </authorList>
    </citation>
    <scope>NUCLEOTIDE SEQUENCE [LARGE SCALE GENOMIC DNA]</scope>
    <source>
        <strain evidence="1 2">A1</strain>
    </source>
</reference>
<dbReference type="SUPFAM" id="SSF48576">
    <property type="entry name" value="Terpenoid synthases"/>
    <property type="match status" value="1"/>
</dbReference>
<dbReference type="STRING" id="1458425.SRAA_0599"/>
<dbReference type="InterPro" id="IPR044843">
    <property type="entry name" value="Trans_IPPS_bact-type"/>
</dbReference>
<protein>
    <submittedName>
        <fullName evidence="1">Phytoene/squalene synthetase</fullName>
    </submittedName>
</protein>
<dbReference type="Pfam" id="PF00494">
    <property type="entry name" value="SQS_PSY"/>
    <property type="match status" value="1"/>
</dbReference>
<proteinExistence type="predicted"/>
<dbReference type="KEGG" id="cbaa:SRAA_0599"/>
<evidence type="ECO:0000313" key="1">
    <source>
        <dbReference type="EMBL" id="BAO80453.1"/>
    </source>
</evidence>
<dbReference type="GO" id="GO:0004311">
    <property type="term" value="F:geranylgeranyl diphosphate synthase activity"/>
    <property type="evidence" value="ECO:0007669"/>
    <property type="project" value="InterPro"/>
</dbReference>
<dbReference type="SFLD" id="SFLDG01212">
    <property type="entry name" value="Phytoene_synthase_like"/>
    <property type="match status" value="1"/>
</dbReference>
<dbReference type="Gene3D" id="1.10.600.10">
    <property type="entry name" value="Farnesyl Diphosphate Synthase"/>
    <property type="match status" value="1"/>
</dbReference>
<dbReference type="Proteomes" id="UP000067461">
    <property type="component" value="Chromosome"/>
</dbReference>
<dbReference type="PANTHER" id="PTHR31480">
    <property type="entry name" value="BIFUNCTIONAL LYCOPENE CYCLASE/PHYTOENE SYNTHASE"/>
    <property type="match status" value="1"/>
</dbReference>
<sequence>MVNPVQGVAHYENFPVASWLCPPALREPVRAIYAYARCADDMADEGHASAAQRLLDLQAYRAEFLAAVAAPAVSDPTPNPVGRWPQIMQPLAQQVRARQLPLEPLLHLLDAFEQDVRRTASGQPYADLTDLLDYCSRSANPIGRLLLHLYGVCDEPSLRQSDAICSALQLINFWQDLSLDLPRQRHYLPLSALQRHGVALASLHPDATEHAPAEAMVLELCAQARALMGQGAPLAWRLPGRVGWELRLVVQGGLRILDKIEALNGRTWCQRPRLHARDAPLLLWRALWRPAAALPLPSVPHQETTP</sequence>
<dbReference type="SFLD" id="SFLDS00005">
    <property type="entry name" value="Isoprenoid_Synthase_Type_I"/>
    <property type="match status" value="1"/>
</dbReference>
<dbReference type="InterPro" id="IPR002060">
    <property type="entry name" value="Squ/phyt_synthse"/>
</dbReference>
<dbReference type="RefSeq" id="WP_231849318.1">
    <property type="nucleotide sequence ID" value="NZ_AP014568.1"/>
</dbReference>
<gene>
    <name evidence="1" type="ORF">SRAA_0599</name>
</gene>
<organism evidence="1 2">
    <name type="scientific">Serpentinimonas raichei</name>
    <dbReference type="NCBI Taxonomy" id="1458425"/>
    <lineage>
        <taxon>Bacteria</taxon>
        <taxon>Pseudomonadati</taxon>
        <taxon>Pseudomonadota</taxon>
        <taxon>Betaproteobacteria</taxon>
        <taxon>Burkholderiales</taxon>
        <taxon>Comamonadaceae</taxon>
        <taxon>Serpentinimonas</taxon>
    </lineage>
</organism>